<dbReference type="Gene3D" id="2.30.40.10">
    <property type="entry name" value="Urease, subunit C, domain 1"/>
    <property type="match status" value="1"/>
</dbReference>
<dbReference type="Pfam" id="PF07969">
    <property type="entry name" value="Amidohydro_3"/>
    <property type="match status" value="1"/>
</dbReference>
<dbReference type="SUPFAM" id="SSF51338">
    <property type="entry name" value="Composite domain of metallo-dependent hydrolases"/>
    <property type="match status" value="1"/>
</dbReference>
<dbReference type="InterPro" id="IPR032466">
    <property type="entry name" value="Metal_Hydrolase"/>
</dbReference>
<accession>A0A5C3MTP2</accession>
<dbReference type="SUPFAM" id="SSF51556">
    <property type="entry name" value="Metallo-dependent hydrolases"/>
    <property type="match status" value="1"/>
</dbReference>
<evidence type="ECO:0000313" key="2">
    <source>
        <dbReference type="EMBL" id="TFK48313.1"/>
    </source>
</evidence>
<sequence length="569" mass="63265">MLYVFSSWRTTSISQLPQSYALCKGKGKIYTVDESNPEVECLLVHADRILDFGDEAKVRGSWGAFRLVHAPGDEAPLPVVQVPKEHIVVPGLADSHAHILEYGFKMQLQLDRARSMQDIIQVLEAYVLSHPDVLNDTSRWIEGMGWNQNVWKDWRGGFPTAKDLNTPLLEGRPISLARVDVHATWVSEKVLEIMGSLPGQVDGGEIIRDGDGKATGIFVDNAMSLVPSPPRSEAVMLEYFQRAMKDTLSVGLTSIHDAGNDARTVKFYETLAEQGNIPMRLYIMGMLEDGEVKMQRRENYGKDERLTVKSIKMFMDGALGSWGAALLQPYSDKPDTSGILRIDPKQIRKHVKDVWQKGWQVNIHCIGDRANKIVLDIFEEVLRDGRGNATERRPRIEHAQIMQMSDLERTGKLGVMTSVQPTHATSDMWYAESRLGPQRIKGAYAYQTLLRNSPNSVLPLGSDFPVEGINPLLGFYAAVSRLDADGHSPHGENGWFANERLTRAQALKGMTLDAAYASFAEQDIGSLTPGKKADFVILNQDIMSVPQHKILSTRVAATVIDGRIAYGSL</sequence>
<keyword evidence="3" id="KW-1185">Reference proteome</keyword>
<dbReference type="GO" id="GO:0016810">
    <property type="term" value="F:hydrolase activity, acting on carbon-nitrogen (but not peptide) bonds"/>
    <property type="evidence" value="ECO:0007669"/>
    <property type="project" value="InterPro"/>
</dbReference>
<feature type="domain" description="Amidohydrolase 3" evidence="1">
    <location>
        <begin position="87"/>
        <end position="566"/>
    </location>
</feature>
<evidence type="ECO:0000259" key="1">
    <source>
        <dbReference type="Pfam" id="PF07969"/>
    </source>
</evidence>
<dbReference type="InterPro" id="IPR033932">
    <property type="entry name" value="YtcJ-like"/>
</dbReference>
<organism evidence="2 3">
    <name type="scientific">Heliocybe sulcata</name>
    <dbReference type="NCBI Taxonomy" id="5364"/>
    <lineage>
        <taxon>Eukaryota</taxon>
        <taxon>Fungi</taxon>
        <taxon>Dikarya</taxon>
        <taxon>Basidiomycota</taxon>
        <taxon>Agaricomycotina</taxon>
        <taxon>Agaricomycetes</taxon>
        <taxon>Gloeophyllales</taxon>
        <taxon>Gloeophyllaceae</taxon>
        <taxon>Heliocybe</taxon>
    </lineage>
</organism>
<dbReference type="STRING" id="5364.A0A5C3MTP2"/>
<gene>
    <name evidence="2" type="ORF">OE88DRAFT_1635135</name>
</gene>
<dbReference type="CDD" id="cd01300">
    <property type="entry name" value="YtcJ_like"/>
    <property type="match status" value="1"/>
</dbReference>
<protein>
    <recommendedName>
        <fullName evidence="1">Amidohydrolase 3 domain-containing protein</fullName>
    </recommendedName>
</protein>
<dbReference type="InterPro" id="IPR013108">
    <property type="entry name" value="Amidohydro_3"/>
</dbReference>
<proteinExistence type="predicted"/>
<dbReference type="Proteomes" id="UP000305948">
    <property type="component" value="Unassembled WGS sequence"/>
</dbReference>
<dbReference type="PANTHER" id="PTHR22642">
    <property type="entry name" value="IMIDAZOLONEPROPIONASE"/>
    <property type="match status" value="1"/>
</dbReference>
<dbReference type="Gene3D" id="3.20.20.140">
    <property type="entry name" value="Metal-dependent hydrolases"/>
    <property type="match status" value="1"/>
</dbReference>
<dbReference type="InterPro" id="IPR011059">
    <property type="entry name" value="Metal-dep_hydrolase_composite"/>
</dbReference>
<dbReference type="Gene3D" id="3.10.310.70">
    <property type="match status" value="1"/>
</dbReference>
<evidence type="ECO:0000313" key="3">
    <source>
        <dbReference type="Proteomes" id="UP000305948"/>
    </source>
</evidence>
<name>A0A5C3MTP2_9AGAM</name>
<dbReference type="EMBL" id="ML213520">
    <property type="protein sequence ID" value="TFK48313.1"/>
    <property type="molecule type" value="Genomic_DNA"/>
</dbReference>
<dbReference type="PANTHER" id="PTHR22642:SF2">
    <property type="entry name" value="PROTEIN LONG AFTER FAR-RED 3"/>
    <property type="match status" value="1"/>
</dbReference>
<reference evidence="2 3" key="1">
    <citation type="journal article" date="2019" name="Nat. Ecol. Evol.">
        <title>Megaphylogeny resolves global patterns of mushroom evolution.</title>
        <authorList>
            <person name="Varga T."/>
            <person name="Krizsan K."/>
            <person name="Foldi C."/>
            <person name="Dima B."/>
            <person name="Sanchez-Garcia M."/>
            <person name="Sanchez-Ramirez S."/>
            <person name="Szollosi G.J."/>
            <person name="Szarkandi J.G."/>
            <person name="Papp V."/>
            <person name="Albert L."/>
            <person name="Andreopoulos W."/>
            <person name="Angelini C."/>
            <person name="Antonin V."/>
            <person name="Barry K.W."/>
            <person name="Bougher N.L."/>
            <person name="Buchanan P."/>
            <person name="Buyck B."/>
            <person name="Bense V."/>
            <person name="Catcheside P."/>
            <person name="Chovatia M."/>
            <person name="Cooper J."/>
            <person name="Damon W."/>
            <person name="Desjardin D."/>
            <person name="Finy P."/>
            <person name="Geml J."/>
            <person name="Haridas S."/>
            <person name="Hughes K."/>
            <person name="Justo A."/>
            <person name="Karasinski D."/>
            <person name="Kautmanova I."/>
            <person name="Kiss B."/>
            <person name="Kocsube S."/>
            <person name="Kotiranta H."/>
            <person name="LaButti K.M."/>
            <person name="Lechner B.E."/>
            <person name="Liimatainen K."/>
            <person name="Lipzen A."/>
            <person name="Lukacs Z."/>
            <person name="Mihaltcheva S."/>
            <person name="Morgado L.N."/>
            <person name="Niskanen T."/>
            <person name="Noordeloos M.E."/>
            <person name="Ohm R.A."/>
            <person name="Ortiz-Santana B."/>
            <person name="Ovrebo C."/>
            <person name="Racz N."/>
            <person name="Riley R."/>
            <person name="Savchenko A."/>
            <person name="Shiryaev A."/>
            <person name="Soop K."/>
            <person name="Spirin V."/>
            <person name="Szebenyi C."/>
            <person name="Tomsovsky M."/>
            <person name="Tulloss R.E."/>
            <person name="Uehling J."/>
            <person name="Grigoriev I.V."/>
            <person name="Vagvolgyi C."/>
            <person name="Papp T."/>
            <person name="Martin F.M."/>
            <person name="Miettinen O."/>
            <person name="Hibbett D.S."/>
            <person name="Nagy L.G."/>
        </authorList>
    </citation>
    <scope>NUCLEOTIDE SEQUENCE [LARGE SCALE GENOMIC DNA]</scope>
    <source>
        <strain evidence="2 3">OMC1185</strain>
    </source>
</reference>
<dbReference type="OrthoDB" id="3501663at2759"/>
<dbReference type="AlphaFoldDB" id="A0A5C3MTP2"/>